<dbReference type="Proteomes" id="UP000659697">
    <property type="component" value="Unassembled WGS sequence"/>
</dbReference>
<proteinExistence type="predicted"/>
<reference evidence="2" key="1">
    <citation type="journal article" date="2019" name="Int. J. Syst. Evol. Microbiol.">
        <title>The Global Catalogue of Microorganisms (GCM) 10K type strain sequencing project: providing services to taxonomists for standard genome sequencing and annotation.</title>
        <authorList>
            <consortium name="The Broad Institute Genomics Platform"/>
            <consortium name="The Broad Institute Genome Sequencing Center for Infectious Disease"/>
            <person name="Wu L."/>
            <person name="Ma J."/>
        </authorList>
    </citation>
    <scope>NUCLEOTIDE SEQUENCE [LARGE SCALE GENOMIC DNA]</scope>
    <source>
        <strain evidence="2">CGMCC 1.7003</strain>
    </source>
</reference>
<evidence type="ECO:0000313" key="2">
    <source>
        <dbReference type="Proteomes" id="UP000659697"/>
    </source>
</evidence>
<organism evidence="1 2">
    <name type="scientific">Alishewanella longhuensis</name>
    <dbReference type="NCBI Taxonomy" id="1091037"/>
    <lineage>
        <taxon>Bacteria</taxon>
        <taxon>Pseudomonadati</taxon>
        <taxon>Pseudomonadota</taxon>
        <taxon>Gammaproteobacteria</taxon>
        <taxon>Alteromonadales</taxon>
        <taxon>Alteromonadaceae</taxon>
        <taxon>Alishewanella</taxon>
    </lineage>
</organism>
<dbReference type="PANTHER" id="PTHR34290">
    <property type="entry name" value="SI:CH73-390P7.2"/>
    <property type="match status" value="1"/>
</dbReference>
<keyword evidence="2" id="KW-1185">Reference proteome</keyword>
<dbReference type="EMBL" id="BNAO01000004">
    <property type="protein sequence ID" value="GHG69959.1"/>
    <property type="molecule type" value="Genomic_DNA"/>
</dbReference>
<protein>
    <submittedName>
        <fullName evidence="1">Thiol-disulfide oxidoreductase</fullName>
    </submittedName>
</protein>
<dbReference type="PANTHER" id="PTHR34290:SF2">
    <property type="entry name" value="OS04G0668800 PROTEIN"/>
    <property type="match status" value="1"/>
</dbReference>
<accession>A0ABQ3KY92</accession>
<dbReference type="InterPro" id="IPR007263">
    <property type="entry name" value="DCC1-like"/>
</dbReference>
<dbReference type="InterPro" id="IPR044691">
    <property type="entry name" value="DCC1_Trx"/>
</dbReference>
<evidence type="ECO:0000313" key="1">
    <source>
        <dbReference type="EMBL" id="GHG69959.1"/>
    </source>
</evidence>
<dbReference type="RefSeq" id="WP_229833518.1">
    <property type="nucleotide sequence ID" value="NZ_BNAO01000004.1"/>
</dbReference>
<gene>
    <name evidence="1" type="ORF">GCM10010919_20280</name>
</gene>
<sequence>MADKIKLFFDGSCKLCRHEINYLAPKLEHKLLLVDISAADFAGYQGVSKQAMLAQIHVWDGSRFIIGLAATLYYWRLAGMRFLPWLLSLPLINNLANKAYLYWAKKRQRCSDNQCELP</sequence>
<comment type="caution">
    <text evidence="1">The sequence shown here is derived from an EMBL/GenBank/DDBJ whole genome shotgun (WGS) entry which is preliminary data.</text>
</comment>
<name>A0ABQ3KY92_9ALTE</name>
<dbReference type="Pfam" id="PF04134">
    <property type="entry name" value="DCC1-like"/>
    <property type="match status" value="1"/>
</dbReference>